<accession>A0A6N0I3Y8</accession>
<protein>
    <submittedName>
        <fullName evidence="1">Uncharacterized protein</fullName>
    </submittedName>
</protein>
<dbReference type="EMBL" id="CP054550">
    <property type="protein sequence ID" value="QKQ29310.1"/>
    <property type="molecule type" value="Genomic_DNA"/>
</dbReference>
<proteinExistence type="predicted"/>
<organism evidence="1 2">
    <name type="scientific">Staphylococcus hominis</name>
    <dbReference type="NCBI Taxonomy" id="1290"/>
    <lineage>
        <taxon>Bacteria</taxon>
        <taxon>Bacillati</taxon>
        <taxon>Bacillota</taxon>
        <taxon>Bacilli</taxon>
        <taxon>Bacillales</taxon>
        <taxon>Staphylococcaceae</taxon>
        <taxon>Staphylococcus</taxon>
    </lineage>
</organism>
<evidence type="ECO:0000313" key="1">
    <source>
        <dbReference type="EMBL" id="QKQ29310.1"/>
    </source>
</evidence>
<name>A0A6N0I3Y8_STAHO</name>
<dbReference type="Proteomes" id="UP000509636">
    <property type="component" value="Chromosome"/>
</dbReference>
<dbReference type="AlphaFoldDB" id="A0A6N0I3Y8"/>
<evidence type="ECO:0000313" key="2">
    <source>
        <dbReference type="Proteomes" id="UP000509636"/>
    </source>
</evidence>
<sequence>MHQYKELIDDINIEYKEMPEKLECMIVDKKLYINTKLSSNTDFRKSYYILKNFNQDISYLIPLMKIQKAIEIYNCNTLQKLSNFFKLSTYKILQPIYF</sequence>
<gene>
    <name evidence="1" type="ORF">FOB69_09780</name>
</gene>
<reference evidence="1 2" key="1">
    <citation type="submission" date="2019-09" db="EMBL/GenBank/DDBJ databases">
        <title>FDA dAtabase for Regulatory Grade micrObial Sequences (FDA-ARGOS): Supporting development and validation of Infectious Disease Dx tests.</title>
        <authorList>
            <person name="Sciortino C."/>
            <person name="Tallon L."/>
            <person name="Sadzewicz L."/>
            <person name="Vavikolanu K."/>
            <person name="Mehta A."/>
            <person name="Aluvathingal J."/>
            <person name="Nadendla S."/>
            <person name="Nandy P."/>
            <person name="Geyer C."/>
            <person name="Yan Y."/>
            <person name="Sichtig H."/>
        </authorList>
    </citation>
    <scope>NUCLEOTIDE SEQUENCE [LARGE SCALE GENOMIC DNA]</scope>
    <source>
        <strain evidence="1 2">FDAARGOS_661</strain>
    </source>
</reference>